<dbReference type="SMART" id="SM00448">
    <property type="entry name" value="REC"/>
    <property type="match status" value="1"/>
</dbReference>
<comment type="caution">
    <text evidence="4">The sequence shown here is derived from an EMBL/GenBank/DDBJ whole genome shotgun (WGS) entry which is preliminary data.</text>
</comment>
<keyword evidence="5" id="KW-1185">Reference proteome</keyword>
<evidence type="ECO:0000313" key="4">
    <source>
        <dbReference type="EMBL" id="MCL6684588.1"/>
    </source>
</evidence>
<evidence type="ECO:0000313" key="5">
    <source>
        <dbReference type="Proteomes" id="UP001165363"/>
    </source>
</evidence>
<accession>A0ABT0RPM7</accession>
<feature type="modified residue" description="4-aspartylphosphate" evidence="2">
    <location>
        <position position="62"/>
    </location>
</feature>
<dbReference type="RefSeq" id="WP_249848991.1">
    <property type="nucleotide sequence ID" value="NZ_JAMGBD010000002.1"/>
</dbReference>
<dbReference type="InterPro" id="IPR011006">
    <property type="entry name" value="CheY-like_superfamily"/>
</dbReference>
<protein>
    <submittedName>
        <fullName evidence="4">Response regulator</fullName>
    </submittedName>
</protein>
<dbReference type="PANTHER" id="PTHR44591">
    <property type="entry name" value="STRESS RESPONSE REGULATOR PROTEIN 1"/>
    <property type="match status" value="1"/>
</dbReference>
<dbReference type="Gene3D" id="3.40.50.2300">
    <property type="match status" value="1"/>
</dbReference>
<evidence type="ECO:0000259" key="3">
    <source>
        <dbReference type="PROSITE" id="PS50110"/>
    </source>
</evidence>
<reference evidence="4" key="1">
    <citation type="submission" date="2022-05" db="EMBL/GenBank/DDBJ databases">
        <authorList>
            <person name="Jo J.-H."/>
            <person name="Im W.-T."/>
        </authorList>
    </citation>
    <scope>NUCLEOTIDE SEQUENCE</scope>
    <source>
        <strain evidence="4">SE158</strain>
    </source>
</reference>
<feature type="domain" description="Response regulatory" evidence="3">
    <location>
        <begin position="12"/>
        <end position="121"/>
    </location>
</feature>
<dbReference type="InterPro" id="IPR050595">
    <property type="entry name" value="Bact_response_regulator"/>
</dbReference>
<dbReference type="PROSITE" id="PS50110">
    <property type="entry name" value="RESPONSE_REGULATORY"/>
    <property type="match status" value="1"/>
</dbReference>
<name>A0ABT0RPM7_9SPHN</name>
<evidence type="ECO:0000256" key="2">
    <source>
        <dbReference type="PROSITE-ProRule" id="PRU00169"/>
    </source>
</evidence>
<dbReference type="PANTHER" id="PTHR44591:SF3">
    <property type="entry name" value="RESPONSE REGULATORY DOMAIN-CONTAINING PROTEIN"/>
    <property type="match status" value="1"/>
</dbReference>
<keyword evidence="1 2" id="KW-0597">Phosphoprotein</keyword>
<organism evidence="4 5">
    <name type="scientific">Sphingomonas alba</name>
    <dbReference type="NCBI Taxonomy" id="2908208"/>
    <lineage>
        <taxon>Bacteria</taxon>
        <taxon>Pseudomonadati</taxon>
        <taxon>Pseudomonadota</taxon>
        <taxon>Alphaproteobacteria</taxon>
        <taxon>Sphingomonadales</taxon>
        <taxon>Sphingomonadaceae</taxon>
        <taxon>Sphingomonas</taxon>
    </lineage>
</organism>
<dbReference type="EMBL" id="JAMGBD010000002">
    <property type="protein sequence ID" value="MCL6684588.1"/>
    <property type="molecule type" value="Genomic_DNA"/>
</dbReference>
<dbReference type="InterPro" id="IPR001789">
    <property type="entry name" value="Sig_transdc_resp-reg_receiver"/>
</dbReference>
<dbReference type="Pfam" id="PF00072">
    <property type="entry name" value="Response_reg"/>
    <property type="match status" value="1"/>
</dbReference>
<dbReference type="Proteomes" id="UP001165363">
    <property type="component" value="Unassembled WGS sequence"/>
</dbReference>
<gene>
    <name evidence="4" type="ORF">LZ536_11860</name>
</gene>
<proteinExistence type="predicted"/>
<evidence type="ECO:0000256" key="1">
    <source>
        <dbReference type="ARBA" id="ARBA00022553"/>
    </source>
</evidence>
<dbReference type="SUPFAM" id="SSF52172">
    <property type="entry name" value="CheY-like"/>
    <property type="match status" value="1"/>
</dbReference>
<sequence length="144" mass="15895">MLFGKRKRIVKRILVIEDEPLTAFDNEVMIKDAGYEVVATHDDFEEAVAALDRGKVDLILSDVRLRGKKTGIHLAKEAQKRGVPLLFVTGAPPENASDLALGCLHKPYSARQLRKALEVIDQHLAGEQPKVPKGMELYAPKQAG</sequence>